<sequence length="434" mass="45473">MRAGLVLATVLAAGIAPVALGGAAATAAPTGNQAQTTVEPGAVVQVGGRTRVWAGEEGAGTVRLRATLPAGVTGPVTATLGFGKPFSTWPGAGTTPDRVAARMDTTASVDGAAPVPLSWYMNEDYESEPMAVDLPAVEAKATLDYAVTFDLSSRDSWFGSFDLSVTLKDAQGKVVSKGTAGVDAVLGTPEAGLRGAVHARDKDGVLWRYEATGSADGKLTPRKRVGGGWGQYTAIVPLGHATAAGWGNLVARDKDGVLWYYQGSGNPAAPFKPRVRVGGGWNVYTAIASNGYGYGLVARDKDGVLWNYAPGIESRFWPRVRVGGGWNTYTTISGYADGLVARDKAGVLWKYNARRVAPSSGNPFDARAKVGGGWNVYNTLAGTEDLGRWNGLDLLARTTGGEVYAYRGKPSGFGHVPTTRTKVGWNWDIYNAVI</sequence>
<name>A0ABY6R4M5_9ACTN</name>
<dbReference type="RefSeq" id="WP_190103319.1">
    <property type="nucleotide sequence ID" value="NZ_BMUH01000005.1"/>
</dbReference>
<feature type="signal peptide" evidence="1">
    <location>
        <begin position="1"/>
        <end position="27"/>
    </location>
</feature>
<evidence type="ECO:0008006" key="4">
    <source>
        <dbReference type="Google" id="ProtNLM"/>
    </source>
</evidence>
<accession>A0ABY6R4M5</accession>
<dbReference type="Proteomes" id="UP001164506">
    <property type="component" value="Chromosome"/>
</dbReference>
<proteinExistence type="predicted"/>
<protein>
    <recommendedName>
        <fullName evidence="4">Tachylectin 2 domain-containing protein</fullName>
    </recommendedName>
</protein>
<dbReference type="EMBL" id="CP084204">
    <property type="protein sequence ID" value="UZX23889.1"/>
    <property type="molecule type" value="Genomic_DNA"/>
</dbReference>
<keyword evidence="3" id="KW-1185">Reference proteome</keyword>
<evidence type="ECO:0000256" key="1">
    <source>
        <dbReference type="SAM" id="SignalP"/>
    </source>
</evidence>
<organism evidence="2 3">
    <name type="scientific">Streptomyces tanashiensis</name>
    <dbReference type="NCBI Taxonomy" id="67367"/>
    <lineage>
        <taxon>Bacteria</taxon>
        <taxon>Bacillati</taxon>
        <taxon>Actinomycetota</taxon>
        <taxon>Actinomycetes</taxon>
        <taxon>Kitasatosporales</taxon>
        <taxon>Streptomycetaceae</taxon>
        <taxon>Streptomyces</taxon>
    </lineage>
</organism>
<keyword evidence="1" id="KW-0732">Signal</keyword>
<gene>
    <name evidence="2" type="ORF">LDH80_25670</name>
</gene>
<feature type="chain" id="PRO_5047115850" description="Tachylectin 2 domain-containing protein" evidence="1">
    <location>
        <begin position="28"/>
        <end position="434"/>
    </location>
</feature>
<dbReference type="Gene3D" id="2.115.10.10">
    <property type="entry name" value="Tachylectin 2"/>
    <property type="match status" value="1"/>
</dbReference>
<reference evidence="2" key="1">
    <citation type="submission" date="2021-09" db="EMBL/GenBank/DDBJ databases">
        <title>Complete genome sequence and metabolic characterization of Streptomyces tanashiensis DSM 731 the producer of antibacterial Kalafungin and diverse secondary metabolites.</title>
        <authorList>
            <person name="Abbasi M.N."/>
            <person name="Anwar M.N."/>
            <person name="Alam K."/>
            <person name="Shoaib M."/>
            <person name="Lin Z."/>
            <person name="Hayat M."/>
            <person name="Ali M.I."/>
            <person name="Malik H.M.T."/>
            <person name="Ahmed I."/>
            <person name="Li A."/>
            <person name="Hailong Wang H."/>
            <person name="Zhang Y."/>
        </authorList>
    </citation>
    <scope>NUCLEOTIDE SEQUENCE</scope>
    <source>
        <strain evidence="2">Kala</strain>
    </source>
</reference>
<evidence type="ECO:0000313" key="2">
    <source>
        <dbReference type="EMBL" id="UZX23889.1"/>
    </source>
</evidence>
<evidence type="ECO:0000313" key="3">
    <source>
        <dbReference type="Proteomes" id="UP001164506"/>
    </source>
</evidence>
<dbReference type="GeneID" id="95602900"/>